<dbReference type="Pfam" id="PF10604">
    <property type="entry name" value="Polyketide_cyc2"/>
    <property type="match status" value="1"/>
</dbReference>
<proteinExistence type="predicted"/>
<dbReference type="Gene3D" id="3.30.530.20">
    <property type="match status" value="1"/>
</dbReference>
<dbReference type="PANTHER" id="PTHR44656">
    <property type="entry name" value="DEHYDROGENASE/REDUCTASE SDR FAMILY MEMBER 12"/>
    <property type="match status" value="1"/>
</dbReference>
<keyword evidence="2" id="KW-1185">Reference proteome</keyword>
<dbReference type="Gene3D" id="3.40.50.720">
    <property type="entry name" value="NAD(P)-binding Rossmann-like Domain"/>
    <property type="match status" value="1"/>
</dbReference>
<accession>A0A2N5X4A4</accession>
<evidence type="ECO:0000313" key="2">
    <source>
        <dbReference type="Proteomes" id="UP000235005"/>
    </source>
</evidence>
<dbReference type="InterPro" id="IPR052992">
    <property type="entry name" value="SDR_member_12"/>
</dbReference>
<dbReference type="InterPro" id="IPR023393">
    <property type="entry name" value="START-like_dom_sf"/>
</dbReference>
<comment type="caution">
    <text evidence="1">The sequence shown here is derived from an EMBL/GenBank/DDBJ whole genome shotgun (WGS) entry which is preliminary data.</text>
</comment>
<dbReference type="Proteomes" id="UP000235005">
    <property type="component" value="Unassembled WGS sequence"/>
</dbReference>
<dbReference type="SUPFAM" id="SSF51735">
    <property type="entry name" value="NAD(P)-binding Rossmann-fold domains"/>
    <property type="match status" value="1"/>
</dbReference>
<dbReference type="EMBL" id="PKUS01000007">
    <property type="protein sequence ID" value="PLW69317.1"/>
    <property type="molecule type" value="Genomic_DNA"/>
</dbReference>
<dbReference type="InterPro" id="IPR002347">
    <property type="entry name" value="SDR_fam"/>
</dbReference>
<organism evidence="1 2">
    <name type="scientific">Pseudohalioglobus lutimaris</name>
    <dbReference type="NCBI Taxonomy" id="1737061"/>
    <lineage>
        <taxon>Bacteria</taxon>
        <taxon>Pseudomonadati</taxon>
        <taxon>Pseudomonadota</taxon>
        <taxon>Gammaproteobacteria</taxon>
        <taxon>Cellvibrionales</taxon>
        <taxon>Halieaceae</taxon>
        <taxon>Pseudohalioglobus</taxon>
    </lineage>
</organism>
<dbReference type="InterPro" id="IPR019587">
    <property type="entry name" value="Polyketide_cyclase/dehydratase"/>
</dbReference>
<dbReference type="SUPFAM" id="SSF55961">
    <property type="entry name" value="Bet v1-like"/>
    <property type="match status" value="1"/>
</dbReference>
<dbReference type="OrthoDB" id="5786478at2"/>
<dbReference type="RefSeq" id="WP_076000880.1">
    <property type="nucleotide sequence ID" value="NZ_PKUS01000007.1"/>
</dbReference>
<dbReference type="PANTHER" id="PTHR44656:SF7">
    <property type="entry name" value="DEHYDROGENASE_REDUCTASE SDR FAMILY MEMBER 12"/>
    <property type="match status" value="1"/>
</dbReference>
<sequence length="475" mass="51935">MTTLRETICVKRPIDEAFAYVADFTTTAEWDSTAVEAVQTTPGKPGKGTGFLVSCALPIGSVDLRYTITRFQPPSHIVLRGRGRFFDVEDTITFTEQGDQTQIDYQAEFTFPSAVNPLTGLIKPGLERMGRKSVAGLQAALDDNFPAPDEKDRRSGGPGLTRLAHFTRYGYWRASKSWNPISADLRGKHAVITGTSSGLGYACAHDLARRGAELTLVMRNPTRAREVRKELIEQTGNRKITVEIADLSLLAEVDALAHRLLASGKAVDILINNAGALFNSLEKTGEGIERSVALLLISPYRLTLALKPLLVAAKRGARVINVVSGGMYSQKLSMKNLVATSAEGFSGSAAYARAKRALMIVTRRWAGDWKREGIVVNAMHPGWADTPGVETSLPRFHSLTRFALRSPAEGADTIVWLAAATEAGKVSGELFLDRQPQPLYLMKSTRESDQDRRELFRYLQDYAPEPVEIPTAAAS</sequence>
<evidence type="ECO:0000313" key="1">
    <source>
        <dbReference type="EMBL" id="PLW69317.1"/>
    </source>
</evidence>
<dbReference type="PRINTS" id="PR00081">
    <property type="entry name" value="GDHRDH"/>
</dbReference>
<gene>
    <name evidence="1" type="ORF">C0039_07220</name>
</gene>
<protein>
    <submittedName>
        <fullName evidence="1">Short-chain dehydrogenase</fullName>
    </submittedName>
</protein>
<dbReference type="InterPro" id="IPR036291">
    <property type="entry name" value="NAD(P)-bd_dom_sf"/>
</dbReference>
<reference evidence="1 2" key="1">
    <citation type="submission" date="2018-01" db="EMBL/GenBank/DDBJ databases">
        <title>The draft genome sequence of Halioglobus lutimaris HF004.</title>
        <authorList>
            <person name="Du Z.-J."/>
            <person name="Shi M.-J."/>
        </authorList>
    </citation>
    <scope>NUCLEOTIDE SEQUENCE [LARGE SCALE GENOMIC DNA]</scope>
    <source>
        <strain evidence="1 2">HF004</strain>
    </source>
</reference>
<dbReference type="AlphaFoldDB" id="A0A2N5X4A4"/>
<dbReference type="Pfam" id="PF00106">
    <property type="entry name" value="adh_short"/>
    <property type="match status" value="1"/>
</dbReference>
<dbReference type="CDD" id="cd08865">
    <property type="entry name" value="SRPBCC_10"/>
    <property type="match status" value="1"/>
</dbReference>
<name>A0A2N5X4A4_9GAMM</name>